<protein>
    <submittedName>
        <fullName evidence="1">Uncharacterized protein</fullName>
    </submittedName>
</protein>
<sequence>MGEIIRGNYPELDKVLWDFHTQKIPAMLAFRMYEERWNFVDEKHIGQNERQLIDALTDFYGNGVFMAA</sequence>
<comment type="caution">
    <text evidence="1">The sequence shown here is derived from an EMBL/GenBank/DDBJ whole genome shotgun (WGS) entry which is preliminary data.</text>
</comment>
<reference evidence="1 2" key="1">
    <citation type="submission" date="2017-05" db="EMBL/GenBank/DDBJ databases">
        <title>Whole genome sequencing of Yersinia kristensenii.</title>
        <authorList>
            <person name="Campioni F."/>
        </authorList>
    </citation>
    <scope>NUCLEOTIDE SEQUENCE [LARGE SCALE GENOMIC DNA]</scope>
    <source>
        <strain evidence="1 2">CFSAN060536</strain>
    </source>
</reference>
<accession>A0A208ZZ78</accession>
<organism evidence="1 2">
    <name type="scientific">Yersinia intermedia</name>
    <dbReference type="NCBI Taxonomy" id="631"/>
    <lineage>
        <taxon>Bacteria</taxon>
        <taxon>Pseudomonadati</taxon>
        <taxon>Pseudomonadota</taxon>
        <taxon>Gammaproteobacteria</taxon>
        <taxon>Enterobacterales</taxon>
        <taxon>Yersiniaceae</taxon>
        <taxon>Yersinia</taxon>
    </lineage>
</organism>
<name>A0A208ZZ78_YERIN</name>
<dbReference type="AlphaFoldDB" id="A0A208ZZ78"/>
<dbReference type="EMBL" id="NHOI01000016">
    <property type="protein sequence ID" value="OVZ85754.1"/>
    <property type="molecule type" value="Genomic_DNA"/>
</dbReference>
<dbReference type="Proteomes" id="UP000196440">
    <property type="component" value="Unassembled WGS sequence"/>
</dbReference>
<gene>
    <name evidence="1" type="ORF">CBW57_13665</name>
</gene>
<evidence type="ECO:0000313" key="1">
    <source>
        <dbReference type="EMBL" id="OVZ85754.1"/>
    </source>
</evidence>
<dbReference type="RefSeq" id="WP_032736819.1">
    <property type="nucleotide sequence ID" value="NZ_CBCPKE010000031.1"/>
</dbReference>
<evidence type="ECO:0000313" key="2">
    <source>
        <dbReference type="Proteomes" id="UP000196440"/>
    </source>
</evidence>
<proteinExistence type="predicted"/>